<dbReference type="GO" id="GO:0005524">
    <property type="term" value="F:ATP binding"/>
    <property type="evidence" value="ECO:0007669"/>
    <property type="project" value="UniProtKB-KW"/>
</dbReference>
<evidence type="ECO:0000256" key="2">
    <source>
        <dbReference type="ARBA" id="ARBA00005417"/>
    </source>
</evidence>
<dbReference type="PROSITE" id="PS50893">
    <property type="entry name" value="ABC_TRANSPORTER_2"/>
    <property type="match status" value="2"/>
</dbReference>
<dbReference type="InterPro" id="IPR027417">
    <property type="entry name" value="P-loop_NTPase"/>
</dbReference>
<sequence>MPSTHATLISAKRLRRTPNMPKPLLRLTDFTIAFDDNVVVDALSLTVNAGETLAIVGESGSGKSVSALGAINLLPRNAMISGERWLEDTDLNQLGERDWNGVRGNRVGFVFQEPMTSLNPLHRISKQIGETLRLHQGLSGQAARARARELLEQVKLPRVDELLDAWPHQLSGGQRQRVTIAMAIANNPSLLIADEPTTALDVTVQQDILGLLKELRDQHGMGMLFISHDLNLVSRYAERVCVMYRGKIQEMGPVEEVFQNPKSDYTKALLAAEPEGRPATPANTAPLLTARQLSVSFQRPKTGLFKRQPPPFEALKATDLSISPGETLGIVGESGSGKTTLASAIMRLVQSQGDVILGDATLSQLTGNALRRQRHRLQMVFQDPYGALSPRMPVFDIVSEGLRFHYPALSLDEVTRRVQKTLLEVGLPEGCAARYPHEFSGGQRQRIAVARAIILEPELLVLDEPTSALDRTVQKQLVTLLRQLQERRQLSYLFISHDLAVVRAMAHRIMVLKDGEVVEQGPCLDVLSSPQHAYTQSLIAAAHLPRLFA</sequence>
<protein>
    <recommendedName>
        <fullName evidence="8">ABC-type dipeptide transporter</fullName>
        <ecNumber evidence="8">7.4.2.9</ecNumber>
    </recommendedName>
</protein>
<dbReference type="Pfam" id="PF00005">
    <property type="entry name" value="ABC_tran"/>
    <property type="match status" value="2"/>
</dbReference>
<feature type="domain" description="ABC transporter" evidence="10">
    <location>
        <begin position="290"/>
        <end position="539"/>
    </location>
</feature>
<dbReference type="InterPro" id="IPR050388">
    <property type="entry name" value="ABC_Ni/Peptide_Import"/>
</dbReference>
<evidence type="ECO:0000256" key="7">
    <source>
        <dbReference type="ARBA" id="ARBA00023136"/>
    </source>
</evidence>
<dbReference type="SMART" id="SM00382">
    <property type="entry name" value="AAA"/>
    <property type="match status" value="2"/>
</dbReference>
<comment type="subcellular location">
    <subcellularLocation>
        <location evidence="1">Cell inner membrane</location>
        <topology evidence="1">Peripheral membrane protein</topology>
    </subcellularLocation>
</comment>
<evidence type="ECO:0000313" key="12">
    <source>
        <dbReference type="Proteomes" id="UP000754821"/>
    </source>
</evidence>
<keyword evidence="5" id="KW-0547">Nucleotide-binding</keyword>
<accession>A0ABR9F9F8</accession>
<dbReference type="CDD" id="cd03257">
    <property type="entry name" value="ABC_NikE_OppD_transporters"/>
    <property type="match status" value="2"/>
</dbReference>
<feature type="domain" description="ABC transporter" evidence="10">
    <location>
        <begin position="25"/>
        <end position="270"/>
    </location>
</feature>
<dbReference type="PROSITE" id="PS00211">
    <property type="entry name" value="ABC_TRANSPORTER_1"/>
    <property type="match status" value="2"/>
</dbReference>
<comment type="caution">
    <text evidence="11">The sequence shown here is derived from an EMBL/GenBank/DDBJ whole genome shotgun (WGS) entry which is preliminary data.</text>
</comment>
<keyword evidence="6 11" id="KW-0067">ATP-binding</keyword>
<keyword evidence="7" id="KW-0472">Membrane</keyword>
<dbReference type="PANTHER" id="PTHR43297:SF2">
    <property type="entry name" value="DIPEPTIDE TRANSPORT ATP-BINDING PROTEIN DPPD"/>
    <property type="match status" value="1"/>
</dbReference>
<keyword evidence="12" id="KW-1185">Reference proteome</keyword>
<dbReference type="NCBIfam" id="NF008453">
    <property type="entry name" value="PRK11308.1"/>
    <property type="match status" value="2"/>
</dbReference>
<reference evidence="11 12" key="1">
    <citation type="submission" date="2020-07" db="EMBL/GenBank/DDBJ databases">
        <title>Halophilic bacteria isolated from french cheeses.</title>
        <authorList>
            <person name="Kothe C.I."/>
            <person name="Farah-Kraiem B."/>
            <person name="Renault P."/>
            <person name="Dridi B."/>
        </authorList>
    </citation>
    <scope>NUCLEOTIDE SEQUENCE [LARGE SCALE GENOMIC DNA]</scope>
    <source>
        <strain evidence="11 12">FME16</strain>
    </source>
</reference>
<dbReference type="Proteomes" id="UP000754821">
    <property type="component" value="Unassembled WGS sequence"/>
</dbReference>
<organism evidence="11 12">
    <name type="scientific">Halomonas citrativorans</name>
    <dbReference type="NCBI Taxonomy" id="2742612"/>
    <lineage>
        <taxon>Bacteria</taxon>
        <taxon>Pseudomonadati</taxon>
        <taxon>Pseudomonadota</taxon>
        <taxon>Gammaproteobacteria</taxon>
        <taxon>Oceanospirillales</taxon>
        <taxon>Halomonadaceae</taxon>
        <taxon>Halomonas</taxon>
    </lineage>
</organism>
<dbReference type="EMBL" id="RRZC01000004">
    <property type="protein sequence ID" value="MBE0403120.1"/>
    <property type="molecule type" value="Genomic_DNA"/>
</dbReference>
<evidence type="ECO:0000259" key="10">
    <source>
        <dbReference type="PROSITE" id="PS50893"/>
    </source>
</evidence>
<proteinExistence type="inferred from homology"/>
<evidence type="ECO:0000256" key="6">
    <source>
        <dbReference type="ARBA" id="ARBA00022840"/>
    </source>
</evidence>
<evidence type="ECO:0000256" key="8">
    <source>
        <dbReference type="ARBA" id="ARBA00038852"/>
    </source>
</evidence>
<dbReference type="SUPFAM" id="SSF52540">
    <property type="entry name" value="P-loop containing nucleoside triphosphate hydrolases"/>
    <property type="match status" value="2"/>
</dbReference>
<evidence type="ECO:0000313" key="11">
    <source>
        <dbReference type="EMBL" id="MBE0403120.1"/>
    </source>
</evidence>
<evidence type="ECO:0000256" key="1">
    <source>
        <dbReference type="ARBA" id="ARBA00004417"/>
    </source>
</evidence>
<name>A0ABR9F9F8_9GAMM</name>
<evidence type="ECO:0000256" key="3">
    <source>
        <dbReference type="ARBA" id="ARBA00022448"/>
    </source>
</evidence>
<dbReference type="Gene3D" id="3.40.50.300">
    <property type="entry name" value="P-loop containing nucleotide triphosphate hydrolases"/>
    <property type="match status" value="2"/>
</dbReference>
<gene>
    <name evidence="11" type="ORF">EI163_06045</name>
</gene>
<dbReference type="NCBIfam" id="NF007739">
    <property type="entry name" value="PRK10419.1"/>
    <property type="match status" value="2"/>
</dbReference>
<dbReference type="InterPro" id="IPR017871">
    <property type="entry name" value="ABC_transporter-like_CS"/>
</dbReference>
<dbReference type="InterPro" id="IPR013563">
    <property type="entry name" value="Oligopep_ABC_C"/>
</dbReference>
<keyword evidence="3" id="KW-0813">Transport</keyword>
<evidence type="ECO:0000256" key="9">
    <source>
        <dbReference type="ARBA" id="ARBA00047356"/>
    </source>
</evidence>
<dbReference type="InterPro" id="IPR003593">
    <property type="entry name" value="AAA+_ATPase"/>
</dbReference>
<dbReference type="PANTHER" id="PTHR43297">
    <property type="entry name" value="OLIGOPEPTIDE TRANSPORT ATP-BINDING PROTEIN APPD"/>
    <property type="match status" value="1"/>
</dbReference>
<comment type="catalytic activity">
    <reaction evidence="9">
        <text>a dipeptide(out) + ATP + H2O = a dipeptide(in) + ADP + phosphate + H(+)</text>
        <dbReference type="Rhea" id="RHEA:23120"/>
        <dbReference type="ChEBI" id="CHEBI:15377"/>
        <dbReference type="ChEBI" id="CHEBI:15378"/>
        <dbReference type="ChEBI" id="CHEBI:30616"/>
        <dbReference type="ChEBI" id="CHEBI:43474"/>
        <dbReference type="ChEBI" id="CHEBI:90799"/>
        <dbReference type="ChEBI" id="CHEBI:456216"/>
        <dbReference type="EC" id="7.4.2.9"/>
    </reaction>
</comment>
<dbReference type="EC" id="7.4.2.9" evidence="8"/>
<comment type="similarity">
    <text evidence="2">Belongs to the ABC transporter superfamily.</text>
</comment>
<evidence type="ECO:0000256" key="4">
    <source>
        <dbReference type="ARBA" id="ARBA00022475"/>
    </source>
</evidence>
<dbReference type="InterPro" id="IPR003439">
    <property type="entry name" value="ABC_transporter-like_ATP-bd"/>
</dbReference>
<evidence type="ECO:0000256" key="5">
    <source>
        <dbReference type="ARBA" id="ARBA00022741"/>
    </source>
</evidence>
<keyword evidence="4" id="KW-1003">Cell membrane</keyword>
<dbReference type="Pfam" id="PF08352">
    <property type="entry name" value="oligo_HPY"/>
    <property type="match status" value="2"/>
</dbReference>